<reference evidence="1 2" key="1">
    <citation type="submission" date="2016-10" db="EMBL/GenBank/DDBJ databases">
        <authorList>
            <person name="de Groot N.N."/>
        </authorList>
    </citation>
    <scope>NUCLEOTIDE SEQUENCE [LARGE SCALE GENOMIC DNA]</scope>
    <source>
        <strain evidence="2">P4B,CCM 7963,CECT 7998,DSM 25260,IBRC-M 10614,KCTC 13821</strain>
    </source>
</reference>
<name>A0A1G8I1R5_9BACI</name>
<gene>
    <name evidence="1" type="ORF">SAMN05216352_1054</name>
</gene>
<evidence type="ECO:0000313" key="1">
    <source>
        <dbReference type="EMBL" id="SDI12804.1"/>
    </source>
</evidence>
<proteinExistence type="predicted"/>
<protein>
    <submittedName>
        <fullName evidence="1">Uncharacterized protein</fullName>
    </submittedName>
</protein>
<dbReference type="Proteomes" id="UP000199017">
    <property type="component" value="Unassembled WGS sequence"/>
</dbReference>
<organism evidence="1 2">
    <name type="scientific">Alteribacillus bidgolensis</name>
    <dbReference type="NCBI Taxonomy" id="930129"/>
    <lineage>
        <taxon>Bacteria</taxon>
        <taxon>Bacillati</taxon>
        <taxon>Bacillota</taxon>
        <taxon>Bacilli</taxon>
        <taxon>Bacillales</taxon>
        <taxon>Bacillaceae</taxon>
        <taxon>Alteribacillus</taxon>
    </lineage>
</organism>
<accession>A0A1G8I1R5</accession>
<keyword evidence="2" id="KW-1185">Reference proteome</keyword>
<dbReference type="RefSeq" id="WP_170032049.1">
    <property type="nucleotide sequence ID" value="NZ_KZ614149.1"/>
</dbReference>
<dbReference type="EMBL" id="FNDU01000005">
    <property type="protein sequence ID" value="SDI12804.1"/>
    <property type="molecule type" value="Genomic_DNA"/>
</dbReference>
<dbReference type="AlphaFoldDB" id="A0A1G8I1R5"/>
<dbReference type="STRING" id="930129.SAMN05216352_1054"/>
<sequence length="120" mass="13944">MVKGALIKINGLGGSSNKKVFNSIFFIIKKVQGYKILRKRYISPKKIMKFNPLIYKGKYEAIIVNTDSEMVKKIRNMGYQGKIIYEIQGLGSFETAETFLRHVKPTKHVRIAFYTYKHHI</sequence>
<evidence type="ECO:0000313" key="2">
    <source>
        <dbReference type="Proteomes" id="UP000199017"/>
    </source>
</evidence>